<comment type="catalytic activity">
    <reaction evidence="25">
        <text>acetyl-CoA + n malonyl-CoA + 2n NADPH + 2n H(+) = a long-chain fatty acid + (n+1) CoA + n CO2 + 2n NADP(+).</text>
        <dbReference type="EC" id="2.3.1.85"/>
    </reaction>
</comment>
<comment type="catalytic activity">
    <reaction evidence="27">
        <text>hexanoyl-[ACP] + malonyl-[ACP] + H(+) = 3-oxooctanoyl-[ACP] + holo-[ACP] + CO2</text>
        <dbReference type="Rhea" id="RHEA:41836"/>
        <dbReference type="Rhea" id="RHEA-COMP:9623"/>
        <dbReference type="Rhea" id="RHEA-COMP:9632"/>
        <dbReference type="Rhea" id="RHEA-COMP:9633"/>
        <dbReference type="Rhea" id="RHEA-COMP:9685"/>
        <dbReference type="ChEBI" id="CHEBI:15378"/>
        <dbReference type="ChEBI" id="CHEBI:16526"/>
        <dbReference type="ChEBI" id="CHEBI:64479"/>
        <dbReference type="ChEBI" id="CHEBI:78449"/>
        <dbReference type="ChEBI" id="CHEBI:78459"/>
        <dbReference type="ChEBI" id="CHEBI:78460"/>
    </reaction>
    <physiologicalReaction direction="left-to-right" evidence="27">
        <dbReference type="Rhea" id="RHEA:41837"/>
    </physiologicalReaction>
</comment>
<dbReference type="InterPro" id="IPR036291">
    <property type="entry name" value="NAD(P)-bd_dom_sf"/>
</dbReference>
<evidence type="ECO:0000256" key="35">
    <source>
        <dbReference type="ARBA" id="ARBA00047953"/>
    </source>
</evidence>
<dbReference type="InterPro" id="IPR018201">
    <property type="entry name" value="Ketoacyl_synth_AS"/>
</dbReference>
<evidence type="ECO:0000256" key="37">
    <source>
        <dbReference type="ARBA" id="ARBA00048051"/>
    </source>
</evidence>
<comment type="function">
    <text evidence="24">Fatty acid synthetase is a multifunctional enzyme that catalyzes the de novo biosynthesis of long-chain saturated fatty acids starting from acetyl-CoA and malonyl-CoA in the presence of NADPH. This multifunctional protein contains 7 catalytic activities and a site for the binding of the prosthetic group 4'-phosphopantetheine of the acyl carrier protein ([ACP]) domain.</text>
</comment>
<comment type="catalytic activity">
    <reaction evidence="42">
        <text>3-oxohexanoyl-[ACP] + NADPH + H(+) = (3R)-hydroxyhexanoyl-[ACP] + NADP(+)</text>
        <dbReference type="Rhea" id="RHEA:41824"/>
        <dbReference type="Rhea" id="RHEA-COMP:9629"/>
        <dbReference type="Rhea" id="RHEA-COMP:9630"/>
        <dbReference type="ChEBI" id="CHEBI:15378"/>
        <dbReference type="ChEBI" id="CHEBI:57783"/>
        <dbReference type="ChEBI" id="CHEBI:58349"/>
        <dbReference type="ChEBI" id="CHEBI:78456"/>
        <dbReference type="ChEBI" id="CHEBI:78457"/>
    </reaction>
    <physiologicalReaction direction="left-to-right" evidence="42">
        <dbReference type="Rhea" id="RHEA:41825"/>
    </physiologicalReaction>
</comment>
<evidence type="ECO:0000256" key="54">
    <source>
        <dbReference type="ARBA" id="ARBA00049521"/>
    </source>
</evidence>
<evidence type="ECO:0000256" key="24">
    <source>
        <dbReference type="ARBA" id="ARBA00023442"/>
    </source>
</evidence>
<comment type="catalytic activity">
    <reaction evidence="35">
        <text>3-oxobutanoyl-[ACP] + NADPH + H(+) = (3R)-hydroxybutanoyl-[ACP] + NADP(+)</text>
        <dbReference type="Rhea" id="RHEA:41804"/>
        <dbReference type="Rhea" id="RHEA-COMP:9625"/>
        <dbReference type="Rhea" id="RHEA-COMP:9626"/>
        <dbReference type="ChEBI" id="CHEBI:15378"/>
        <dbReference type="ChEBI" id="CHEBI:57783"/>
        <dbReference type="ChEBI" id="CHEBI:58349"/>
        <dbReference type="ChEBI" id="CHEBI:78450"/>
        <dbReference type="ChEBI" id="CHEBI:78451"/>
    </reaction>
    <physiologicalReaction direction="left-to-right" evidence="35">
        <dbReference type="Rhea" id="RHEA:41805"/>
    </physiologicalReaction>
</comment>
<dbReference type="InterPro" id="IPR032821">
    <property type="entry name" value="PKS_assoc"/>
</dbReference>
<comment type="catalytic activity">
    <reaction evidence="33">
        <text>(2E)-hexadecenoyl-[ACP] + NADPH + H(+) = hexadecanoyl-[ACP] + NADP(+)</text>
        <dbReference type="Rhea" id="RHEA:41912"/>
        <dbReference type="Rhea" id="RHEA-COMP:9651"/>
        <dbReference type="Rhea" id="RHEA-COMP:9652"/>
        <dbReference type="ChEBI" id="CHEBI:15378"/>
        <dbReference type="ChEBI" id="CHEBI:57783"/>
        <dbReference type="ChEBI" id="CHEBI:58349"/>
        <dbReference type="ChEBI" id="CHEBI:78481"/>
        <dbReference type="ChEBI" id="CHEBI:78483"/>
    </reaction>
    <physiologicalReaction direction="left-to-right" evidence="33">
        <dbReference type="Rhea" id="RHEA:41913"/>
    </physiologicalReaction>
</comment>
<dbReference type="GO" id="GO:0004315">
    <property type="term" value="F:3-oxoacyl-[acyl-carrier-protein] synthase activity"/>
    <property type="evidence" value="ECO:0007669"/>
    <property type="project" value="UniProtKB-EC"/>
</dbReference>
<dbReference type="SMART" id="SM00825">
    <property type="entry name" value="PKS_KS"/>
    <property type="match status" value="1"/>
</dbReference>
<dbReference type="Pfam" id="PF02801">
    <property type="entry name" value="Ketoacyl-synt_C"/>
    <property type="match status" value="1"/>
</dbReference>
<dbReference type="GO" id="GO:0004312">
    <property type="term" value="F:fatty acid synthase activity"/>
    <property type="evidence" value="ECO:0007669"/>
    <property type="project" value="UniProtKB-EC"/>
</dbReference>
<keyword evidence="13" id="KW-0007">Acetylation</keyword>
<comment type="catalytic activity">
    <reaction evidence="43">
        <text>a 2,3-saturated acyl-[ACP] + NADP(+) = a (2E)-enoyl-[ACP] + NADPH + H(+)</text>
        <dbReference type="Rhea" id="RHEA:22564"/>
        <dbReference type="Rhea" id="RHEA-COMP:9925"/>
        <dbReference type="Rhea" id="RHEA-COMP:9926"/>
        <dbReference type="ChEBI" id="CHEBI:15378"/>
        <dbReference type="ChEBI" id="CHEBI:57783"/>
        <dbReference type="ChEBI" id="CHEBI:58349"/>
        <dbReference type="ChEBI" id="CHEBI:78784"/>
        <dbReference type="ChEBI" id="CHEBI:78785"/>
        <dbReference type="EC" id="1.3.1.39"/>
    </reaction>
    <physiologicalReaction direction="right-to-left" evidence="43">
        <dbReference type="Rhea" id="RHEA:22566"/>
    </physiologicalReaction>
</comment>
<comment type="catalytic activity">
    <reaction evidence="18">
        <text>(3R)-hydroxydecanoyl-[ACP] = (2E)-decenoyl-[ACP] + H2O</text>
        <dbReference type="Rhea" id="RHEA:41860"/>
        <dbReference type="Rhea" id="RHEA-COMP:9638"/>
        <dbReference type="Rhea" id="RHEA-COMP:9639"/>
        <dbReference type="ChEBI" id="CHEBI:15377"/>
        <dbReference type="ChEBI" id="CHEBI:78466"/>
        <dbReference type="ChEBI" id="CHEBI:78467"/>
    </reaction>
    <physiologicalReaction direction="left-to-right" evidence="18">
        <dbReference type="Rhea" id="RHEA:41861"/>
    </physiologicalReaction>
</comment>
<dbReference type="GO" id="GO:0141148">
    <property type="term" value="F:enoyl-[acyl-carrier-protein] reductase (NADPH) activity"/>
    <property type="evidence" value="ECO:0007669"/>
    <property type="project" value="UniProtKB-EC"/>
</dbReference>
<evidence type="ECO:0000256" key="11">
    <source>
        <dbReference type="ARBA" id="ARBA00022799"/>
    </source>
</evidence>
<dbReference type="SMART" id="SM00829">
    <property type="entry name" value="PKS_ER"/>
    <property type="match status" value="1"/>
</dbReference>
<dbReference type="PROSITE" id="PS52019">
    <property type="entry name" value="PKS_MFAS_DH"/>
    <property type="match status" value="1"/>
</dbReference>
<evidence type="ECO:0000259" key="58">
    <source>
        <dbReference type="PROSITE" id="PS52004"/>
    </source>
</evidence>
<dbReference type="SUPFAM" id="SSF51735">
    <property type="entry name" value="NAD(P)-binding Rossmann-fold domains"/>
    <property type="match status" value="2"/>
</dbReference>
<comment type="catalytic activity">
    <reaction evidence="50">
        <text>3-oxododecanoyl-[ACP] + NADPH + H(+) = (3R)-hydroxydodecanoyl-[ACP] + NADP(+)</text>
        <dbReference type="Rhea" id="RHEA:41872"/>
        <dbReference type="Rhea" id="RHEA-COMP:9641"/>
        <dbReference type="Rhea" id="RHEA-COMP:9642"/>
        <dbReference type="ChEBI" id="CHEBI:15378"/>
        <dbReference type="ChEBI" id="CHEBI:57783"/>
        <dbReference type="ChEBI" id="CHEBI:58349"/>
        <dbReference type="ChEBI" id="CHEBI:78469"/>
        <dbReference type="ChEBI" id="CHEBI:78470"/>
    </reaction>
    <physiologicalReaction direction="left-to-right" evidence="50">
        <dbReference type="Rhea" id="RHEA:41873"/>
    </physiologicalReaction>
</comment>
<evidence type="ECO:0000256" key="48">
    <source>
        <dbReference type="ARBA" id="ARBA00049109"/>
    </source>
</evidence>
<evidence type="ECO:0000256" key="29">
    <source>
        <dbReference type="ARBA" id="ARBA00047440"/>
    </source>
</evidence>
<evidence type="ECO:0000313" key="60">
    <source>
        <dbReference type="EMBL" id="KYN37411.1"/>
    </source>
</evidence>
<dbReference type="InterPro" id="IPR020843">
    <property type="entry name" value="ER"/>
</dbReference>
<protein>
    <recommendedName>
        <fullName evidence="7">Fatty acid synthase</fullName>
        <ecNumber evidence="5">1.1.1.100</ecNumber>
        <ecNumber evidence="2">1.3.1.39</ecNumber>
        <ecNumber evidence="6">2.3.1.41</ecNumber>
        <ecNumber evidence="4">2.3.1.85</ecNumber>
        <ecNumber evidence="3">3.1.2.14</ecNumber>
    </recommendedName>
</protein>
<keyword evidence="12" id="KW-0663">Pyridoxal phosphate</keyword>
<comment type="catalytic activity">
    <reaction evidence="19">
        <text>a (3R)-hydroxyacyl-[ACP] = a (2E)-enoyl-[ACP] + H2O</text>
        <dbReference type="Rhea" id="RHEA:13097"/>
        <dbReference type="Rhea" id="RHEA-COMP:9925"/>
        <dbReference type="Rhea" id="RHEA-COMP:9945"/>
        <dbReference type="ChEBI" id="CHEBI:15377"/>
        <dbReference type="ChEBI" id="CHEBI:78784"/>
        <dbReference type="ChEBI" id="CHEBI:78827"/>
        <dbReference type="EC" id="4.2.1.59"/>
    </reaction>
    <physiologicalReaction direction="left-to-right" evidence="19">
        <dbReference type="Rhea" id="RHEA:13098"/>
    </physiologicalReaction>
</comment>
<dbReference type="EC" id="2.3.1.85" evidence="4"/>
<keyword evidence="14" id="KW-0511">Multifunctional enzyme</keyword>
<evidence type="ECO:0000256" key="20">
    <source>
        <dbReference type="ARBA" id="ARBA00023398"/>
    </source>
</evidence>
<dbReference type="InterPro" id="IPR014031">
    <property type="entry name" value="Ketoacyl_synth_C"/>
</dbReference>
<comment type="catalytic activity">
    <reaction evidence="36">
        <text>acetyl-[ACP] + malonyl-[ACP] + H(+) = 3-oxobutanoyl-[ACP] + holo-[ACP] + CO2</text>
        <dbReference type="Rhea" id="RHEA:41800"/>
        <dbReference type="Rhea" id="RHEA-COMP:9621"/>
        <dbReference type="Rhea" id="RHEA-COMP:9623"/>
        <dbReference type="Rhea" id="RHEA-COMP:9625"/>
        <dbReference type="Rhea" id="RHEA-COMP:9685"/>
        <dbReference type="ChEBI" id="CHEBI:15378"/>
        <dbReference type="ChEBI" id="CHEBI:16526"/>
        <dbReference type="ChEBI" id="CHEBI:64479"/>
        <dbReference type="ChEBI" id="CHEBI:78446"/>
        <dbReference type="ChEBI" id="CHEBI:78449"/>
        <dbReference type="ChEBI" id="CHEBI:78450"/>
    </reaction>
    <physiologicalReaction direction="left-to-right" evidence="36">
        <dbReference type="Rhea" id="RHEA:41801"/>
    </physiologicalReaction>
</comment>
<comment type="catalytic activity">
    <reaction evidence="31">
        <text>(2E)-butenoyl-[ACP] + NADPH + H(+) = butanoyl-[ACP] + NADP(+)</text>
        <dbReference type="Rhea" id="RHEA:41812"/>
        <dbReference type="Rhea" id="RHEA-COMP:9627"/>
        <dbReference type="Rhea" id="RHEA-COMP:9628"/>
        <dbReference type="ChEBI" id="CHEBI:15378"/>
        <dbReference type="ChEBI" id="CHEBI:57783"/>
        <dbReference type="ChEBI" id="CHEBI:58349"/>
        <dbReference type="ChEBI" id="CHEBI:78453"/>
        <dbReference type="ChEBI" id="CHEBI:78454"/>
    </reaction>
    <physiologicalReaction direction="left-to-right" evidence="31">
        <dbReference type="Rhea" id="RHEA:41813"/>
    </physiologicalReaction>
</comment>
<dbReference type="CDD" id="cd08954">
    <property type="entry name" value="KR_1_FAS_SDR_x"/>
    <property type="match status" value="1"/>
</dbReference>
<evidence type="ECO:0000256" key="19">
    <source>
        <dbReference type="ARBA" id="ARBA00023394"/>
    </source>
</evidence>
<accession>A0A151JVT7</accession>
<dbReference type="Gene3D" id="3.90.180.10">
    <property type="entry name" value="Medium-chain alcohol dehydrogenases, catalytic domain"/>
    <property type="match status" value="1"/>
</dbReference>
<comment type="catalytic activity">
    <reaction evidence="45">
        <text>hexadecanoyl-[ACP] + H2O = hexadecanoate + holo-[ACP] + H(+)</text>
        <dbReference type="Rhea" id="RHEA:41932"/>
        <dbReference type="Rhea" id="RHEA-COMP:9652"/>
        <dbReference type="Rhea" id="RHEA-COMP:9685"/>
        <dbReference type="ChEBI" id="CHEBI:7896"/>
        <dbReference type="ChEBI" id="CHEBI:15377"/>
        <dbReference type="ChEBI" id="CHEBI:15378"/>
        <dbReference type="ChEBI" id="CHEBI:64479"/>
        <dbReference type="ChEBI" id="CHEBI:78483"/>
        <dbReference type="EC" id="3.1.2.14"/>
    </reaction>
    <physiologicalReaction direction="left-to-right" evidence="45">
        <dbReference type="Rhea" id="RHEA:41933"/>
    </physiologicalReaction>
</comment>
<dbReference type="InterPro" id="IPR013968">
    <property type="entry name" value="PKS_KR"/>
</dbReference>
<reference evidence="60 61" key="1">
    <citation type="submission" date="2016-03" db="EMBL/GenBank/DDBJ databases">
        <title>Trachymyrmex septentrionalis WGS genome.</title>
        <authorList>
            <person name="Nygaard S."/>
            <person name="Hu H."/>
            <person name="Boomsma J."/>
            <person name="Zhang G."/>
        </authorList>
    </citation>
    <scope>NUCLEOTIDE SEQUENCE [LARGE SCALE GENOMIC DNA]</scope>
    <source>
        <strain evidence="60">Tsep2-gDNA-1</strain>
        <tissue evidence="60">Whole body</tissue>
    </source>
</reference>
<feature type="domain" description="Carrier" evidence="57">
    <location>
        <begin position="2338"/>
        <end position="2415"/>
    </location>
</feature>
<dbReference type="InterPro" id="IPR050091">
    <property type="entry name" value="PKS_NRPS_Biosynth_Enz"/>
</dbReference>
<evidence type="ECO:0000256" key="18">
    <source>
        <dbReference type="ARBA" id="ARBA00023388"/>
    </source>
</evidence>
<dbReference type="FunFam" id="3.40.50.720:FF:000209">
    <property type="entry name" value="Polyketide synthase Pks12"/>
    <property type="match status" value="1"/>
</dbReference>
<dbReference type="InterPro" id="IPR011032">
    <property type="entry name" value="GroES-like_sf"/>
</dbReference>
<dbReference type="Gene3D" id="3.40.366.10">
    <property type="entry name" value="Malonyl-Coenzyme A Acyl Carrier Protein, domain 2"/>
    <property type="match status" value="1"/>
</dbReference>
<evidence type="ECO:0000256" key="16">
    <source>
        <dbReference type="ARBA" id="ARBA00023351"/>
    </source>
</evidence>
<evidence type="ECO:0000256" key="50">
    <source>
        <dbReference type="ARBA" id="ARBA00049263"/>
    </source>
</evidence>
<keyword evidence="61" id="KW-1185">Reference proteome</keyword>
<evidence type="ECO:0000256" key="6">
    <source>
        <dbReference type="ARBA" id="ARBA00013191"/>
    </source>
</evidence>
<comment type="catalytic activity">
    <reaction evidence="47">
        <text>(2E)-octadecenoyl-[ACP] + NADPH + H(+) = octadecanoyl-[ACP] + NADP(+)</text>
        <dbReference type="Rhea" id="RHEA:41928"/>
        <dbReference type="Rhea" id="RHEA-COMP:9655"/>
        <dbReference type="Rhea" id="RHEA-COMP:9656"/>
        <dbReference type="ChEBI" id="CHEBI:15378"/>
        <dbReference type="ChEBI" id="CHEBI:57783"/>
        <dbReference type="ChEBI" id="CHEBI:58349"/>
        <dbReference type="ChEBI" id="CHEBI:78489"/>
        <dbReference type="ChEBI" id="CHEBI:78495"/>
    </reaction>
    <physiologicalReaction direction="left-to-right" evidence="47">
        <dbReference type="Rhea" id="RHEA:41929"/>
    </physiologicalReaction>
</comment>
<evidence type="ECO:0000256" key="12">
    <source>
        <dbReference type="ARBA" id="ARBA00022898"/>
    </source>
</evidence>
<keyword evidence="11" id="KW-0702">S-nitrosylation</keyword>
<dbReference type="FunFam" id="1.10.1200.10:FF:000013">
    <property type="entry name" value="Fatty acid synthase"/>
    <property type="match status" value="1"/>
</dbReference>
<dbReference type="CDD" id="cd00833">
    <property type="entry name" value="PKS"/>
    <property type="match status" value="2"/>
</dbReference>
<feature type="domain" description="PKS/mFAS DH" evidence="59">
    <location>
        <begin position="1195"/>
        <end position="1457"/>
    </location>
</feature>
<evidence type="ECO:0000256" key="26">
    <source>
        <dbReference type="ARBA" id="ARBA00047300"/>
    </source>
</evidence>
<dbReference type="InterPro" id="IPR020806">
    <property type="entry name" value="PKS_PP-bd"/>
</dbReference>
<dbReference type="SMART" id="SM00823">
    <property type="entry name" value="PKS_PP"/>
    <property type="match status" value="2"/>
</dbReference>
<evidence type="ECO:0000256" key="51">
    <source>
        <dbReference type="ARBA" id="ARBA00049414"/>
    </source>
</evidence>
<comment type="catalytic activity">
    <reaction evidence="22">
        <text>(3R)-hydroxyhexadecanoyl-[ACP] = (2E)-hexadecenoyl-[ACP] + H2O</text>
        <dbReference type="Rhea" id="RHEA:41908"/>
        <dbReference type="Rhea" id="RHEA-COMP:9650"/>
        <dbReference type="Rhea" id="RHEA-COMP:9651"/>
        <dbReference type="ChEBI" id="CHEBI:15377"/>
        <dbReference type="ChEBI" id="CHEBI:78480"/>
        <dbReference type="ChEBI" id="CHEBI:78481"/>
    </reaction>
    <physiologicalReaction direction="left-to-right" evidence="22">
        <dbReference type="Rhea" id="RHEA:41909"/>
    </physiologicalReaction>
</comment>
<dbReference type="InterPro" id="IPR001031">
    <property type="entry name" value="Thioesterase"/>
</dbReference>
<dbReference type="SUPFAM" id="SSF50129">
    <property type="entry name" value="GroES-like"/>
    <property type="match status" value="1"/>
</dbReference>
<dbReference type="SUPFAM" id="SSF52151">
    <property type="entry name" value="FabD/lysophospholipase-like"/>
    <property type="match status" value="2"/>
</dbReference>
<dbReference type="InterPro" id="IPR049391">
    <property type="entry name" value="FAS_pseudo-KR"/>
</dbReference>
<dbReference type="SUPFAM" id="SSF47336">
    <property type="entry name" value="ACP-like"/>
    <property type="match status" value="2"/>
</dbReference>
<evidence type="ECO:0000256" key="22">
    <source>
        <dbReference type="ARBA" id="ARBA00023401"/>
    </source>
</evidence>
<evidence type="ECO:0000256" key="36">
    <source>
        <dbReference type="ARBA" id="ARBA00047961"/>
    </source>
</evidence>
<comment type="catalytic activity">
    <reaction evidence="55">
        <text>octanoyl-[ACP] + malonyl-[ACP] + H(+) = 3-oxodecanoyl-[ACP] + holo-[ACP] + CO2</text>
        <dbReference type="Rhea" id="RHEA:41852"/>
        <dbReference type="Rhea" id="RHEA-COMP:9623"/>
        <dbReference type="Rhea" id="RHEA-COMP:9636"/>
        <dbReference type="Rhea" id="RHEA-COMP:9637"/>
        <dbReference type="Rhea" id="RHEA-COMP:9685"/>
        <dbReference type="ChEBI" id="CHEBI:15378"/>
        <dbReference type="ChEBI" id="CHEBI:16526"/>
        <dbReference type="ChEBI" id="CHEBI:64479"/>
        <dbReference type="ChEBI" id="CHEBI:78449"/>
        <dbReference type="ChEBI" id="CHEBI:78463"/>
        <dbReference type="ChEBI" id="CHEBI:78464"/>
    </reaction>
    <physiologicalReaction direction="left-to-right" evidence="55">
        <dbReference type="Rhea" id="RHEA:41853"/>
    </physiologicalReaction>
</comment>
<evidence type="ECO:0000256" key="10">
    <source>
        <dbReference type="ARBA" id="ARBA00022679"/>
    </source>
</evidence>
<dbReference type="PANTHER" id="PTHR43775:SF23">
    <property type="entry name" value="FATTY ACID SYNTHASE 3"/>
    <property type="match status" value="1"/>
</dbReference>
<dbReference type="InterPro" id="IPR014030">
    <property type="entry name" value="Ketoacyl_synth_N"/>
</dbReference>
<evidence type="ECO:0000256" key="52">
    <source>
        <dbReference type="ARBA" id="ARBA00049422"/>
    </source>
</evidence>
<comment type="catalytic activity">
    <reaction evidence="46">
        <text>3-oxotetradecanoyl-[ACP] + NADPH + H(+) = (3R)-hydroxytetradecanoyl-[ACP] + NADP(+)</text>
        <dbReference type="Rhea" id="RHEA:41888"/>
        <dbReference type="Rhea" id="RHEA-COMP:9645"/>
        <dbReference type="Rhea" id="RHEA-COMP:9646"/>
        <dbReference type="ChEBI" id="CHEBI:15378"/>
        <dbReference type="ChEBI" id="CHEBI:57783"/>
        <dbReference type="ChEBI" id="CHEBI:58349"/>
        <dbReference type="ChEBI" id="CHEBI:78473"/>
        <dbReference type="ChEBI" id="CHEBI:78474"/>
    </reaction>
    <physiologicalReaction direction="left-to-right" evidence="46">
        <dbReference type="Rhea" id="RHEA:41889"/>
    </physiologicalReaction>
</comment>
<evidence type="ECO:0000256" key="47">
    <source>
        <dbReference type="ARBA" id="ARBA00049019"/>
    </source>
</evidence>
<dbReference type="CDD" id="cd05195">
    <property type="entry name" value="enoyl_red"/>
    <property type="match status" value="1"/>
</dbReference>
<evidence type="ECO:0000256" key="1">
    <source>
        <dbReference type="ARBA" id="ARBA00005189"/>
    </source>
</evidence>
<comment type="catalytic activity">
    <reaction evidence="41">
        <text>a fatty acyl-[ACP] + malonyl-[ACP] + H(+) = a 3-oxoacyl-[ACP] + holo-[ACP] + CO2</text>
        <dbReference type="Rhea" id="RHEA:22836"/>
        <dbReference type="Rhea" id="RHEA-COMP:9623"/>
        <dbReference type="Rhea" id="RHEA-COMP:9685"/>
        <dbReference type="Rhea" id="RHEA-COMP:9916"/>
        <dbReference type="Rhea" id="RHEA-COMP:14125"/>
        <dbReference type="ChEBI" id="CHEBI:15378"/>
        <dbReference type="ChEBI" id="CHEBI:16526"/>
        <dbReference type="ChEBI" id="CHEBI:64479"/>
        <dbReference type="ChEBI" id="CHEBI:78449"/>
        <dbReference type="ChEBI" id="CHEBI:78776"/>
        <dbReference type="ChEBI" id="CHEBI:138651"/>
        <dbReference type="EC" id="2.3.1.41"/>
    </reaction>
    <physiologicalReaction direction="left-to-right" evidence="41">
        <dbReference type="Rhea" id="RHEA:22837"/>
    </physiologicalReaction>
</comment>
<evidence type="ECO:0000256" key="40">
    <source>
        <dbReference type="ARBA" id="ARBA00048420"/>
    </source>
</evidence>
<dbReference type="EMBL" id="KQ981707">
    <property type="protein sequence ID" value="KYN37411.1"/>
    <property type="molecule type" value="Genomic_DNA"/>
</dbReference>
<evidence type="ECO:0000256" key="32">
    <source>
        <dbReference type="ARBA" id="ARBA00047578"/>
    </source>
</evidence>
<comment type="catalytic activity">
    <reaction evidence="15">
        <text>(3R)-hydroxyoctanoyl-[ACP] = (2E)-octenoyl-[ACP] + H2O</text>
        <dbReference type="Rhea" id="RHEA:41844"/>
        <dbReference type="Rhea" id="RHEA-COMP:9634"/>
        <dbReference type="Rhea" id="RHEA-COMP:9635"/>
        <dbReference type="ChEBI" id="CHEBI:15377"/>
        <dbReference type="ChEBI" id="CHEBI:78461"/>
        <dbReference type="ChEBI" id="CHEBI:78462"/>
    </reaction>
    <physiologicalReaction direction="left-to-right" evidence="15">
        <dbReference type="Rhea" id="RHEA:41845"/>
    </physiologicalReaction>
</comment>
<dbReference type="STRING" id="34720.A0A151JVT7"/>
<dbReference type="SMART" id="SM00822">
    <property type="entry name" value="PKS_KR"/>
    <property type="match status" value="1"/>
</dbReference>
<dbReference type="GO" id="GO:0006633">
    <property type="term" value="P:fatty acid biosynthetic process"/>
    <property type="evidence" value="ECO:0007669"/>
    <property type="project" value="InterPro"/>
</dbReference>
<dbReference type="PROSITE" id="PS00606">
    <property type="entry name" value="KS3_1"/>
    <property type="match status" value="2"/>
</dbReference>
<dbReference type="Gene3D" id="3.30.70.3290">
    <property type="match status" value="1"/>
</dbReference>
<evidence type="ECO:0000256" key="5">
    <source>
        <dbReference type="ARBA" id="ARBA00012948"/>
    </source>
</evidence>
<feature type="domain" description="Ketosynthase family 3 (KS3)" evidence="58">
    <location>
        <begin position="16"/>
        <end position="764"/>
    </location>
</feature>
<dbReference type="InterPro" id="IPR016035">
    <property type="entry name" value="Acyl_Trfase/lysoPLipase"/>
</dbReference>
<keyword evidence="9" id="KW-0597">Phosphoprotein</keyword>
<evidence type="ECO:0000256" key="39">
    <source>
        <dbReference type="ARBA" id="ARBA00048289"/>
    </source>
</evidence>
<dbReference type="Pfam" id="PF00698">
    <property type="entry name" value="Acyl_transf_1"/>
    <property type="match status" value="1"/>
</dbReference>
<dbReference type="GO" id="GO:0004313">
    <property type="term" value="F:[acyl-carrier-protein] S-acetyltransferase activity"/>
    <property type="evidence" value="ECO:0007669"/>
    <property type="project" value="UniProtKB-EC"/>
</dbReference>
<comment type="catalytic activity">
    <reaction evidence="39">
        <text>tetradecanoyl-[ACP] + H2O = tetradecanoate + holo-[ACP] + H(+)</text>
        <dbReference type="Rhea" id="RHEA:30123"/>
        <dbReference type="Rhea" id="RHEA-COMP:9648"/>
        <dbReference type="Rhea" id="RHEA-COMP:9685"/>
        <dbReference type="ChEBI" id="CHEBI:15377"/>
        <dbReference type="ChEBI" id="CHEBI:15378"/>
        <dbReference type="ChEBI" id="CHEBI:30807"/>
        <dbReference type="ChEBI" id="CHEBI:64479"/>
        <dbReference type="ChEBI" id="CHEBI:78477"/>
        <dbReference type="EC" id="3.1.2.14"/>
    </reaction>
    <physiologicalReaction direction="left-to-right" evidence="39">
        <dbReference type="Rhea" id="RHEA:30124"/>
    </physiologicalReaction>
</comment>
<dbReference type="InterPro" id="IPR014043">
    <property type="entry name" value="Acyl_transferase_dom"/>
</dbReference>
<evidence type="ECO:0000256" key="17">
    <source>
        <dbReference type="ARBA" id="ARBA00023373"/>
    </source>
</evidence>
<evidence type="ECO:0000256" key="55">
    <source>
        <dbReference type="ARBA" id="ARBA00049533"/>
    </source>
</evidence>
<dbReference type="Gene3D" id="3.30.70.250">
    <property type="entry name" value="Malonyl-CoA ACP transacylase, ACP-binding"/>
    <property type="match status" value="1"/>
</dbReference>
<dbReference type="InterPro" id="IPR001227">
    <property type="entry name" value="Ac_transferase_dom_sf"/>
</dbReference>
<evidence type="ECO:0000256" key="42">
    <source>
        <dbReference type="ARBA" id="ARBA00048571"/>
    </source>
</evidence>
<evidence type="ECO:0000259" key="59">
    <source>
        <dbReference type="PROSITE" id="PS52019"/>
    </source>
</evidence>
<comment type="catalytic activity">
    <reaction evidence="16">
        <text>(3R)-hydroxydodecanoyl-[ACP] = (2E)-dodecenoyl-[ACP] + H2O</text>
        <dbReference type="Rhea" id="RHEA:41876"/>
        <dbReference type="Rhea" id="RHEA-COMP:9642"/>
        <dbReference type="Rhea" id="RHEA-COMP:9643"/>
        <dbReference type="ChEBI" id="CHEBI:15377"/>
        <dbReference type="ChEBI" id="CHEBI:78470"/>
        <dbReference type="ChEBI" id="CHEBI:78472"/>
    </reaction>
    <physiologicalReaction direction="left-to-right" evidence="16">
        <dbReference type="Rhea" id="RHEA:41877"/>
    </physiologicalReaction>
</comment>
<dbReference type="InterPro" id="IPR036736">
    <property type="entry name" value="ACP-like_sf"/>
</dbReference>
<dbReference type="GO" id="GO:0031177">
    <property type="term" value="F:phosphopantetheine binding"/>
    <property type="evidence" value="ECO:0007669"/>
    <property type="project" value="InterPro"/>
</dbReference>
<evidence type="ECO:0000256" key="56">
    <source>
        <dbReference type="PROSITE-ProRule" id="PRU01363"/>
    </source>
</evidence>
<feature type="region of interest" description="N-terminal hotdog fold" evidence="56">
    <location>
        <begin position="1195"/>
        <end position="1319"/>
    </location>
</feature>
<evidence type="ECO:0000259" key="57">
    <source>
        <dbReference type="PROSITE" id="PS50075"/>
    </source>
</evidence>
<keyword evidence="8" id="KW-0596">Phosphopantetheine</keyword>
<dbReference type="Gene3D" id="3.40.47.10">
    <property type="match status" value="3"/>
</dbReference>
<comment type="catalytic activity">
    <reaction evidence="34">
        <text>(2E)-hexenoyl-[ACP] + NADPH + H(+) = hexanoyl-[ACP] + NADP(+)</text>
        <dbReference type="Rhea" id="RHEA:41832"/>
        <dbReference type="Rhea" id="RHEA-COMP:9631"/>
        <dbReference type="Rhea" id="RHEA-COMP:9632"/>
        <dbReference type="ChEBI" id="CHEBI:15378"/>
        <dbReference type="ChEBI" id="CHEBI:57783"/>
        <dbReference type="ChEBI" id="CHEBI:58349"/>
        <dbReference type="ChEBI" id="CHEBI:78458"/>
        <dbReference type="ChEBI" id="CHEBI:78459"/>
    </reaction>
    <physiologicalReaction direction="left-to-right" evidence="34">
        <dbReference type="Rhea" id="RHEA:41833"/>
    </physiologicalReaction>
</comment>
<comment type="catalytic activity">
    <reaction evidence="21">
        <text>(3R)-hydroxyoctadecanoyl-[ACP] = (2E)-octadecenoyl-[ACP] + H2O</text>
        <dbReference type="Rhea" id="RHEA:41924"/>
        <dbReference type="Rhea" id="RHEA-COMP:9654"/>
        <dbReference type="Rhea" id="RHEA-COMP:9655"/>
        <dbReference type="ChEBI" id="CHEBI:15377"/>
        <dbReference type="ChEBI" id="CHEBI:78488"/>
        <dbReference type="ChEBI" id="CHEBI:78489"/>
    </reaction>
    <physiologicalReaction direction="left-to-right" evidence="21">
        <dbReference type="Rhea" id="RHEA:41925"/>
    </physiologicalReaction>
</comment>
<dbReference type="InterPro" id="IPR042104">
    <property type="entry name" value="PKS_dehydratase_sf"/>
</dbReference>
<dbReference type="Pfam" id="PF08659">
    <property type="entry name" value="KR"/>
    <property type="match status" value="1"/>
</dbReference>
<evidence type="ECO:0000256" key="31">
    <source>
        <dbReference type="ARBA" id="ARBA00047500"/>
    </source>
</evidence>
<comment type="catalytic activity">
    <reaction evidence="23">
        <text>(3R)-hydroxybutanoyl-[ACP] = (2E)-butenoyl-[ACP] + H2O</text>
        <dbReference type="Rhea" id="RHEA:41808"/>
        <dbReference type="Rhea" id="RHEA-COMP:9626"/>
        <dbReference type="Rhea" id="RHEA-COMP:9627"/>
        <dbReference type="ChEBI" id="CHEBI:15377"/>
        <dbReference type="ChEBI" id="CHEBI:78451"/>
        <dbReference type="ChEBI" id="CHEBI:78453"/>
    </reaction>
    <physiologicalReaction direction="left-to-right" evidence="23">
        <dbReference type="Rhea" id="RHEA:41809"/>
    </physiologicalReaction>
</comment>
<evidence type="ECO:0000256" key="25">
    <source>
        <dbReference type="ARBA" id="ARBA00044883"/>
    </source>
</evidence>
<dbReference type="InterPro" id="IPR057326">
    <property type="entry name" value="KR_dom"/>
</dbReference>
<evidence type="ECO:0000256" key="2">
    <source>
        <dbReference type="ARBA" id="ARBA00012004"/>
    </source>
</evidence>
<evidence type="ECO:0000256" key="33">
    <source>
        <dbReference type="ARBA" id="ARBA00047810"/>
    </source>
</evidence>
<evidence type="ECO:0000256" key="23">
    <source>
        <dbReference type="ARBA" id="ARBA00023402"/>
    </source>
</evidence>
<evidence type="ECO:0000256" key="8">
    <source>
        <dbReference type="ARBA" id="ARBA00022450"/>
    </source>
</evidence>
<comment type="catalytic activity">
    <reaction evidence="53">
        <text>butanoyl-[ACP] + malonyl-[ACP] + H(+) = 3-oxohexanoyl-[ACP] + holo-[ACP] + CO2</text>
        <dbReference type="Rhea" id="RHEA:41820"/>
        <dbReference type="Rhea" id="RHEA-COMP:9623"/>
        <dbReference type="Rhea" id="RHEA-COMP:9628"/>
        <dbReference type="Rhea" id="RHEA-COMP:9629"/>
        <dbReference type="Rhea" id="RHEA-COMP:9685"/>
        <dbReference type="ChEBI" id="CHEBI:15378"/>
        <dbReference type="ChEBI" id="CHEBI:16526"/>
        <dbReference type="ChEBI" id="CHEBI:64479"/>
        <dbReference type="ChEBI" id="CHEBI:78449"/>
        <dbReference type="ChEBI" id="CHEBI:78454"/>
        <dbReference type="ChEBI" id="CHEBI:78456"/>
    </reaction>
    <physiologicalReaction direction="left-to-right" evidence="53">
        <dbReference type="Rhea" id="RHEA:41821"/>
    </physiologicalReaction>
</comment>
<evidence type="ECO:0000256" key="43">
    <source>
        <dbReference type="ARBA" id="ARBA00048650"/>
    </source>
</evidence>
<comment type="catalytic activity">
    <reaction evidence="52">
        <text>3-oxooctanoyl-[ACP] + NADPH + H(+) = (3R)-hydroxyoctanoyl-[ACP] + NADP(+)</text>
        <dbReference type="Rhea" id="RHEA:41840"/>
        <dbReference type="Rhea" id="RHEA-COMP:9633"/>
        <dbReference type="Rhea" id="RHEA-COMP:9634"/>
        <dbReference type="ChEBI" id="CHEBI:15378"/>
        <dbReference type="ChEBI" id="CHEBI:57783"/>
        <dbReference type="ChEBI" id="CHEBI:58349"/>
        <dbReference type="ChEBI" id="CHEBI:78460"/>
        <dbReference type="ChEBI" id="CHEBI:78461"/>
    </reaction>
    <physiologicalReaction direction="left-to-right" evidence="52">
        <dbReference type="Rhea" id="RHEA:41841"/>
    </physiologicalReaction>
</comment>
<dbReference type="EC" id="1.1.1.100" evidence="5"/>
<comment type="catalytic activity">
    <reaction evidence="54">
        <text>(2E)-decenoyl-[ACP] + NADPH + H(+) = decanoyl-[ACP] + NADP(+)</text>
        <dbReference type="Rhea" id="RHEA:41864"/>
        <dbReference type="Rhea" id="RHEA-COMP:9639"/>
        <dbReference type="Rhea" id="RHEA-COMP:9640"/>
        <dbReference type="ChEBI" id="CHEBI:15378"/>
        <dbReference type="ChEBI" id="CHEBI:57783"/>
        <dbReference type="ChEBI" id="CHEBI:58349"/>
        <dbReference type="ChEBI" id="CHEBI:78467"/>
        <dbReference type="ChEBI" id="CHEBI:78468"/>
    </reaction>
    <physiologicalReaction direction="left-to-right" evidence="54">
        <dbReference type="Rhea" id="RHEA:41865"/>
    </physiologicalReaction>
</comment>
<evidence type="ECO:0000256" key="34">
    <source>
        <dbReference type="ARBA" id="ARBA00047897"/>
    </source>
</evidence>
<dbReference type="EC" id="1.3.1.39" evidence="2"/>
<dbReference type="Pfam" id="PF00550">
    <property type="entry name" value="PP-binding"/>
    <property type="match status" value="2"/>
</dbReference>
<comment type="catalytic activity">
    <reaction evidence="20">
        <text>(3R)-hydroxytetradecanoyl-[ACP] = (2E)-tetradecenoyl-[ACP] + H2O</text>
        <dbReference type="Rhea" id="RHEA:41892"/>
        <dbReference type="Rhea" id="RHEA-COMP:9646"/>
        <dbReference type="Rhea" id="RHEA-COMP:9647"/>
        <dbReference type="ChEBI" id="CHEBI:15377"/>
        <dbReference type="ChEBI" id="CHEBI:78474"/>
        <dbReference type="ChEBI" id="CHEBI:78475"/>
    </reaction>
    <physiologicalReaction direction="left-to-right" evidence="20">
        <dbReference type="Rhea" id="RHEA:41893"/>
    </physiologicalReaction>
</comment>
<evidence type="ECO:0000256" key="30">
    <source>
        <dbReference type="ARBA" id="ARBA00047451"/>
    </source>
</evidence>
<comment type="catalytic activity">
    <reaction evidence="17">
        <text>(3R)-hydroxyhexanoyl-[ACP] = (2E)-hexenoyl-[ACP] + H2O</text>
        <dbReference type="Rhea" id="RHEA:41828"/>
        <dbReference type="Rhea" id="RHEA-COMP:9630"/>
        <dbReference type="Rhea" id="RHEA-COMP:9631"/>
        <dbReference type="ChEBI" id="CHEBI:15377"/>
        <dbReference type="ChEBI" id="CHEBI:78457"/>
        <dbReference type="ChEBI" id="CHEBI:78458"/>
    </reaction>
    <physiologicalReaction direction="left-to-right" evidence="17">
        <dbReference type="Rhea" id="RHEA:41829"/>
    </physiologicalReaction>
</comment>
<dbReference type="PANTHER" id="PTHR43775">
    <property type="entry name" value="FATTY ACID SYNTHASE"/>
    <property type="match status" value="1"/>
</dbReference>
<dbReference type="SUPFAM" id="SSF53901">
    <property type="entry name" value="Thiolase-like"/>
    <property type="match status" value="3"/>
</dbReference>
<dbReference type="PROSITE" id="PS50075">
    <property type="entry name" value="CARRIER"/>
    <property type="match status" value="1"/>
</dbReference>
<evidence type="ECO:0000256" key="3">
    <source>
        <dbReference type="ARBA" id="ARBA00012480"/>
    </source>
</evidence>
<comment type="catalytic activity">
    <reaction evidence="48">
        <text>decanoyl-[ACP] + malonyl-[ACP] + H(+) = 3-oxododecanoyl-[ACP] + holo-[ACP] + CO2</text>
        <dbReference type="Rhea" id="RHEA:41868"/>
        <dbReference type="Rhea" id="RHEA-COMP:9623"/>
        <dbReference type="Rhea" id="RHEA-COMP:9640"/>
        <dbReference type="Rhea" id="RHEA-COMP:9641"/>
        <dbReference type="Rhea" id="RHEA-COMP:9685"/>
        <dbReference type="ChEBI" id="CHEBI:15378"/>
        <dbReference type="ChEBI" id="CHEBI:16526"/>
        <dbReference type="ChEBI" id="CHEBI:64479"/>
        <dbReference type="ChEBI" id="CHEBI:78449"/>
        <dbReference type="ChEBI" id="CHEBI:78468"/>
        <dbReference type="ChEBI" id="CHEBI:78469"/>
    </reaction>
    <physiologicalReaction direction="left-to-right" evidence="48">
        <dbReference type="Rhea" id="RHEA:41869"/>
    </physiologicalReaction>
</comment>
<evidence type="ECO:0000256" key="9">
    <source>
        <dbReference type="ARBA" id="ARBA00022553"/>
    </source>
</evidence>
<dbReference type="GO" id="GO:0016297">
    <property type="term" value="F:fatty acyl-[ACP] hydrolase activity"/>
    <property type="evidence" value="ECO:0007669"/>
    <property type="project" value="UniProtKB-EC"/>
</dbReference>
<dbReference type="InterPro" id="IPR029058">
    <property type="entry name" value="AB_hydrolase_fold"/>
</dbReference>
<dbReference type="Pfam" id="PF13602">
    <property type="entry name" value="ADH_zinc_N_2"/>
    <property type="match status" value="1"/>
</dbReference>
<dbReference type="SUPFAM" id="SSF53474">
    <property type="entry name" value="alpha/beta-Hydrolases"/>
    <property type="match status" value="1"/>
</dbReference>
<evidence type="ECO:0000256" key="41">
    <source>
        <dbReference type="ARBA" id="ARBA00048506"/>
    </source>
</evidence>
<evidence type="ECO:0000256" key="15">
    <source>
        <dbReference type="ARBA" id="ARBA00023332"/>
    </source>
</evidence>
<keyword evidence="10" id="KW-0808">Transferase</keyword>
<dbReference type="GO" id="GO:0019171">
    <property type="term" value="F:(3R)-hydroxyacyl-[acyl-carrier-protein] dehydratase activity"/>
    <property type="evidence" value="ECO:0007669"/>
    <property type="project" value="UniProtKB-EC"/>
</dbReference>
<evidence type="ECO:0000256" key="13">
    <source>
        <dbReference type="ARBA" id="ARBA00022990"/>
    </source>
</evidence>
<evidence type="ECO:0000256" key="49">
    <source>
        <dbReference type="ARBA" id="ARBA00049171"/>
    </source>
</evidence>
<organism evidence="60 61">
    <name type="scientific">Trachymyrmex septentrionalis</name>
    <dbReference type="NCBI Taxonomy" id="34720"/>
    <lineage>
        <taxon>Eukaryota</taxon>
        <taxon>Metazoa</taxon>
        <taxon>Ecdysozoa</taxon>
        <taxon>Arthropoda</taxon>
        <taxon>Hexapoda</taxon>
        <taxon>Insecta</taxon>
        <taxon>Pterygota</taxon>
        <taxon>Neoptera</taxon>
        <taxon>Endopterygota</taxon>
        <taxon>Hymenoptera</taxon>
        <taxon>Apocrita</taxon>
        <taxon>Aculeata</taxon>
        <taxon>Formicoidea</taxon>
        <taxon>Formicidae</taxon>
        <taxon>Myrmicinae</taxon>
        <taxon>Trachymyrmex</taxon>
    </lineage>
</organism>
<evidence type="ECO:0000256" key="46">
    <source>
        <dbReference type="ARBA" id="ARBA00048935"/>
    </source>
</evidence>
<dbReference type="Pfam" id="PF16197">
    <property type="entry name" value="KAsynt_C_assoc"/>
    <property type="match status" value="1"/>
</dbReference>
<evidence type="ECO:0000313" key="61">
    <source>
        <dbReference type="Proteomes" id="UP000078541"/>
    </source>
</evidence>
<dbReference type="InterPro" id="IPR049900">
    <property type="entry name" value="PKS_mFAS_DH"/>
</dbReference>
<comment type="catalytic activity">
    <reaction evidence="26">
        <text>3-oxooctadecanoyl-[ACP] + NADPH + H(+) = (3R)-hydroxyoctadecanoyl-[ACP] + NADP(+)</text>
        <dbReference type="Rhea" id="RHEA:41920"/>
        <dbReference type="Rhea" id="RHEA-COMP:9653"/>
        <dbReference type="Rhea" id="RHEA-COMP:9654"/>
        <dbReference type="ChEBI" id="CHEBI:15378"/>
        <dbReference type="ChEBI" id="CHEBI:57783"/>
        <dbReference type="ChEBI" id="CHEBI:58349"/>
        <dbReference type="ChEBI" id="CHEBI:78487"/>
        <dbReference type="ChEBI" id="CHEBI:78488"/>
    </reaction>
    <physiologicalReaction direction="left-to-right" evidence="26">
        <dbReference type="Rhea" id="RHEA:41921"/>
    </physiologicalReaction>
</comment>
<comment type="catalytic activity">
    <reaction evidence="40">
        <text>(2E)-octenoyl-[ACP] + NADPH + H(+) = octanoyl-[ACP] + NADP(+)</text>
        <dbReference type="Rhea" id="RHEA:41848"/>
        <dbReference type="Rhea" id="RHEA-COMP:9635"/>
        <dbReference type="Rhea" id="RHEA-COMP:9636"/>
        <dbReference type="ChEBI" id="CHEBI:15378"/>
        <dbReference type="ChEBI" id="CHEBI:57783"/>
        <dbReference type="ChEBI" id="CHEBI:58349"/>
        <dbReference type="ChEBI" id="CHEBI:78462"/>
        <dbReference type="ChEBI" id="CHEBI:78463"/>
    </reaction>
    <physiologicalReaction direction="left-to-right" evidence="40">
        <dbReference type="Rhea" id="RHEA:41849"/>
    </physiologicalReaction>
</comment>
<evidence type="ECO:0000256" key="4">
    <source>
        <dbReference type="ARBA" id="ARBA00012873"/>
    </source>
</evidence>
<comment type="catalytic activity">
    <reaction evidence="38">
        <text>(2E)-dodecenoyl-[ACP] + NADPH + H(+) = dodecanoyl-[ACP] + NADP(+)</text>
        <dbReference type="Rhea" id="RHEA:41880"/>
        <dbReference type="Rhea" id="RHEA-COMP:9643"/>
        <dbReference type="Rhea" id="RHEA-COMP:9644"/>
        <dbReference type="ChEBI" id="CHEBI:15378"/>
        <dbReference type="ChEBI" id="CHEBI:57783"/>
        <dbReference type="ChEBI" id="CHEBI:58349"/>
        <dbReference type="ChEBI" id="CHEBI:65264"/>
        <dbReference type="ChEBI" id="CHEBI:78472"/>
    </reaction>
    <physiologicalReaction direction="left-to-right" evidence="38">
        <dbReference type="Rhea" id="RHEA:41881"/>
    </physiologicalReaction>
</comment>
<name>A0A151JVT7_9HYME</name>
<dbReference type="Gene3D" id="3.40.50.1820">
    <property type="entry name" value="alpha/beta hydrolase"/>
    <property type="match status" value="1"/>
</dbReference>
<evidence type="ECO:0000256" key="44">
    <source>
        <dbReference type="ARBA" id="ARBA00048691"/>
    </source>
</evidence>
<comment type="catalytic activity">
    <reaction evidence="29">
        <text>3-oxodecanoyl-[ACP] + NADPH + H(+) = (3R)-hydroxydecanoyl-[ACP] + NADP(+)</text>
        <dbReference type="Rhea" id="RHEA:41856"/>
        <dbReference type="Rhea" id="RHEA-COMP:9637"/>
        <dbReference type="Rhea" id="RHEA-COMP:9638"/>
        <dbReference type="ChEBI" id="CHEBI:15378"/>
        <dbReference type="ChEBI" id="CHEBI:57783"/>
        <dbReference type="ChEBI" id="CHEBI:58349"/>
        <dbReference type="ChEBI" id="CHEBI:78464"/>
        <dbReference type="ChEBI" id="CHEBI:78466"/>
    </reaction>
    <physiologicalReaction direction="left-to-right" evidence="29">
        <dbReference type="Rhea" id="RHEA:41857"/>
    </physiologicalReaction>
</comment>
<dbReference type="Gene3D" id="3.10.129.110">
    <property type="entry name" value="Polyketide synthase dehydratase"/>
    <property type="match status" value="1"/>
</dbReference>
<dbReference type="InterPro" id="IPR020841">
    <property type="entry name" value="PKS_Beta-ketoAc_synthase_dom"/>
</dbReference>
<comment type="catalytic activity">
    <reaction evidence="37">
        <text>hexadecanoyl-[ACP] + malonyl-[ACP] + H(+) = 3-oxooctadecanoyl-[ACP] + holo-[ACP] + CO2</text>
        <dbReference type="Rhea" id="RHEA:41916"/>
        <dbReference type="Rhea" id="RHEA-COMP:9623"/>
        <dbReference type="Rhea" id="RHEA-COMP:9652"/>
        <dbReference type="Rhea" id="RHEA-COMP:9653"/>
        <dbReference type="Rhea" id="RHEA-COMP:9685"/>
        <dbReference type="ChEBI" id="CHEBI:15378"/>
        <dbReference type="ChEBI" id="CHEBI:16526"/>
        <dbReference type="ChEBI" id="CHEBI:64479"/>
        <dbReference type="ChEBI" id="CHEBI:78449"/>
        <dbReference type="ChEBI" id="CHEBI:78483"/>
        <dbReference type="ChEBI" id="CHEBI:78487"/>
    </reaction>
    <physiologicalReaction direction="left-to-right" evidence="37">
        <dbReference type="Rhea" id="RHEA:41917"/>
    </physiologicalReaction>
</comment>
<evidence type="ECO:0000256" key="7">
    <source>
        <dbReference type="ARBA" id="ARBA00018769"/>
    </source>
</evidence>
<dbReference type="InterPro" id="IPR016039">
    <property type="entry name" value="Thiolase-like"/>
</dbReference>
<feature type="active site" description="Proton donor; for dehydratase activity" evidence="56">
    <location>
        <position position="1383"/>
    </location>
</feature>
<comment type="catalytic activity">
    <reaction evidence="30">
        <text>tetradecanoyl-[ACP] + malonyl-[ACP] + H(+) = 3-oxohexadecanoyl-[ACP] + holo-[ACP] + CO2</text>
        <dbReference type="Rhea" id="RHEA:41900"/>
        <dbReference type="Rhea" id="RHEA-COMP:9623"/>
        <dbReference type="Rhea" id="RHEA-COMP:9648"/>
        <dbReference type="Rhea" id="RHEA-COMP:9649"/>
        <dbReference type="Rhea" id="RHEA-COMP:9685"/>
        <dbReference type="ChEBI" id="CHEBI:15378"/>
        <dbReference type="ChEBI" id="CHEBI:16526"/>
        <dbReference type="ChEBI" id="CHEBI:64479"/>
        <dbReference type="ChEBI" id="CHEBI:78449"/>
        <dbReference type="ChEBI" id="CHEBI:78477"/>
        <dbReference type="ChEBI" id="CHEBI:78478"/>
    </reaction>
    <physiologicalReaction direction="left-to-right" evidence="30">
        <dbReference type="Rhea" id="RHEA:41901"/>
    </physiologicalReaction>
</comment>
<dbReference type="InterPro" id="IPR009081">
    <property type="entry name" value="PP-bd_ACP"/>
</dbReference>
<comment type="pathway">
    <text evidence="1">Lipid metabolism.</text>
</comment>
<comment type="catalytic activity">
    <reaction evidence="49">
        <text>(2E)-tetradecenoyl-[ACP] + NADPH + H(+) = tetradecanoyl-[ACP] + NADP(+)</text>
        <dbReference type="Rhea" id="RHEA:41896"/>
        <dbReference type="Rhea" id="RHEA-COMP:9647"/>
        <dbReference type="Rhea" id="RHEA-COMP:9648"/>
        <dbReference type="ChEBI" id="CHEBI:15378"/>
        <dbReference type="ChEBI" id="CHEBI:57783"/>
        <dbReference type="ChEBI" id="CHEBI:58349"/>
        <dbReference type="ChEBI" id="CHEBI:78475"/>
        <dbReference type="ChEBI" id="CHEBI:78477"/>
    </reaction>
    <physiologicalReaction direction="left-to-right" evidence="49">
        <dbReference type="Rhea" id="RHEA:41897"/>
    </physiologicalReaction>
</comment>
<evidence type="ECO:0000256" key="53">
    <source>
        <dbReference type="ARBA" id="ARBA00049449"/>
    </source>
</evidence>
<evidence type="ECO:0000256" key="21">
    <source>
        <dbReference type="ARBA" id="ARBA00023399"/>
    </source>
</evidence>
<dbReference type="Pfam" id="PF21149">
    <property type="entry name" value="FAS_pseudo-KR"/>
    <property type="match status" value="1"/>
</dbReference>
<comment type="catalytic activity">
    <reaction evidence="32">
        <text>dodecanoyl-[ACP] + malonyl-[ACP] + H(+) = 3-oxotetradecanoyl-[ACP] + holo-[ACP] + CO2</text>
        <dbReference type="Rhea" id="RHEA:41884"/>
        <dbReference type="Rhea" id="RHEA-COMP:9623"/>
        <dbReference type="Rhea" id="RHEA-COMP:9644"/>
        <dbReference type="Rhea" id="RHEA-COMP:9645"/>
        <dbReference type="Rhea" id="RHEA-COMP:9685"/>
        <dbReference type="ChEBI" id="CHEBI:15378"/>
        <dbReference type="ChEBI" id="CHEBI:16526"/>
        <dbReference type="ChEBI" id="CHEBI:64479"/>
        <dbReference type="ChEBI" id="CHEBI:65264"/>
        <dbReference type="ChEBI" id="CHEBI:78449"/>
        <dbReference type="ChEBI" id="CHEBI:78473"/>
    </reaction>
    <physiologicalReaction direction="left-to-right" evidence="32">
        <dbReference type="Rhea" id="RHEA:41885"/>
    </physiologicalReaction>
</comment>
<dbReference type="PROSITE" id="PS52004">
    <property type="entry name" value="KS3_2"/>
    <property type="match status" value="1"/>
</dbReference>
<proteinExistence type="predicted"/>
<dbReference type="SMART" id="SM00827">
    <property type="entry name" value="PKS_AT"/>
    <property type="match status" value="1"/>
</dbReference>
<comment type="catalytic activity">
    <reaction evidence="51">
        <text>3-oxohexadecanoyl-[ACP] + NADPH + H(+) = (3R)-hydroxyhexadecanoyl-[ACP] + NADP(+)</text>
        <dbReference type="Rhea" id="RHEA:41904"/>
        <dbReference type="Rhea" id="RHEA-COMP:9649"/>
        <dbReference type="Rhea" id="RHEA-COMP:9650"/>
        <dbReference type="ChEBI" id="CHEBI:15378"/>
        <dbReference type="ChEBI" id="CHEBI:57783"/>
        <dbReference type="ChEBI" id="CHEBI:58349"/>
        <dbReference type="ChEBI" id="CHEBI:78478"/>
        <dbReference type="ChEBI" id="CHEBI:78480"/>
    </reaction>
    <physiologicalReaction direction="left-to-right" evidence="51">
        <dbReference type="Rhea" id="RHEA:41905"/>
    </physiologicalReaction>
</comment>
<dbReference type="EC" id="2.3.1.41" evidence="6"/>
<gene>
    <name evidence="60" type="ORF">ALC56_08220</name>
</gene>
<evidence type="ECO:0000256" key="27">
    <source>
        <dbReference type="ARBA" id="ARBA00047394"/>
    </source>
</evidence>
<sequence length="2715" mass="306149">MDDKETNKSWNDIDSGEAIVISGIAGRFPHSDNMDQLRENLFNKIDLVKADHNRWKMAVEHAEFSKRMGIVNNIEKFDADFFEIPFEQAHTFIPETRLLLEHSYEAIIDAGINPKQLQGKNTAVIIGSALVEGQKTLLEDIQGQNILGSHKSIMANMISHYFDLKGPSYIVDSACSSSLYAMAIGYDCIMSGKCEDAIVGTAQLCFLPLINLQFARLVDLLTSLGITADYIIGHSAGELVCAYADECLTIEQTILSAYFIGIACIEGKIIHSSMAVVNTNYEYLKNICPENIDIICHNSKNSSVVCGPLEFVQELMKKLQEEDKELIIGGTLQQKISCCLDELDKFLLQNRPIVSSMVVAEKKVGRHGLGNLVETVANILDISDMKTVSLNSSLAELGMDSMMSVEIKQTLEREFDIFLAFPGSDNMNHLRENLFNKIDLVKADHGRWENEYPDLSTRMGIINNLEKFDADFFGLSFKQAHVLMPEGRMLLEHSYEAIIDARINPKQLRGKNTTLDDFQIVGCSKSTMANVISYYLDLKGPSYTVDTACSSSLYAMALGYHCVLSPEGYCRPFDSNGNGYSRSEAVAIVYLQKAKNAKRIYAICPHIKLNSDGYKEEGITYPSLLMQSILLKECYNECGILTSCLDYIETHGTGTKVGDPQEVTAICNSLCKNRETPLMIGSVKSNLGHGEPASGFIQIAKTVIAFETGFVPPNINYTSPRDDINALKNGRICVVQEPMPITNGYIGINSFGFGGANAHMILKWNRKQKVNNGAPNDDLPRLVILSGRTEESVKLFLNDIANRPIDVEYIRLLHDIYADNLDGHSWRGYTILNSIQQDSIKEIQKCNNMKRPVCFVFSALGSQWPGMGQSLLKFHVFAKTIRKCDNILKPYNINVKYILTNTEICENALNAFLGIIVIQVGLVDLLTSLGINPDYMISHSGGELGCAYADGCLTIEQTILSAYFIGLACAEEKIIRSSMAVVSIGYDYLKNICPTDIQIVCRNSENNCVVSGPIESVQELMKKLQVNNIYVKEIYCNIPYHSSYLASAKTQLLLNLNKIIPWPKKRSPKWISTSVPRTEWVNSASKLSSANYHTRSILNTVLFEQTLDLIPNNAITIELTPCGVLQNILKKSLHPEVTNIVLTQRIEQNNNVIFQEIGKLYNSGLQPQVANLYPPVEYPVSRGTAMISPSIRWDHSEDWFIPKYKTQKSIKCKERYVEILLNNEDYDYMSGHVIDGSNLLPATGYLALVWQTVGMIKGQMYKTLSIVFRDVNFIRAIYLSKNCAVNLKITIQKDGKFEITEGDSVIVTGTVYETLNPEQEMIPTNLLLENNDEEELMTARDIYKELKLRGYQYSDWFCGLKSASISGKKGHIIWRNNWVTFMDSMLQMTLIGYDTRDLYIPTSIQKIVINPMLHTWKLQNITDALPIQIYKEIDTIKAGGIEIRGLKTTQINRRNLAQDTVLEEYTFVAHCDRTKISLNEAIRISAQLALEDHQIINVKVVELLKDEDDVALKYLSSSLLLEAFNDMPLIQTSITLLTSPNRFSPDLLQNFSITDSEKPSLDDKALIVAGFNLLTKQHESLKRLLPFLREGGYLLTREKCDVIDYTKHLQQYELNVILEKCTNEEMIVLLKKKILIEKRIVIHISNDNFNWLENLKPLINDENKLNENNRIIIVGERDFECGLLGFINCLRKEPGGEFVRGVLVQDKEAPKFCIQDPFYLQQLQKDMTINVLRSNKTWGSYRHLKLPQPEARPVPTAHVRQSVCGDLSTLYWVENNRSVEFHHEDLVNVVYSSLNFKDVLLTTGKIIFTQTLLKGRLDQYFPIGMEYVGWDANKQRVMGIRETDCIANVVVKDKDLCWKIPDTWTFEEAATVPVIYSTVYLALYIYGKMKKGDKILIHSGSGGVGQAAIHLALKEGCEVFTTVGTNDKRNFIRKLFPTILDKHIGNSRDTSFEQMIMQQTKGRGVDIVLNSLAEEKLIASVRCLAQNGRFLEIGKFDLISNNPLDMSVFQKGISFHGIILENSFTDDRKYKSLLCKMVTDGLENGTIKPIQVKIFPKTDVGEAFRYMASGKHIGKIIINIHEKNKPLDKHILAYRRYYCLRDRSYIILGGLGGFGLELADWLILRGARNVILISRTGIKNGYQRMKIRLWKSYGVKVLITKNIDISDTKDCECLLRNVEKEAPVDAIFNLGLVLKDNLLKNQTAETFAEPFLSKARATQTLDKLSRKICLNLRHFIVFSSVFCGRGNAGQTNYGMANSIMERICEKRVKEGLPGLAIQWGAVNEVGFVADMQENNKELIIGGTLQQKISCCLDELDKFLLQSRPIVSSMVVAEKKTRSSGFSNLIETVANILDISDIKVVSPNSSLAELGMDSMMAVEIKQTLEREFNILFTIQEIRNLTFVKLIETSTKISDNNMYNRKELDTEKPQWLAHIVLAVKDEDFISQTYSTLSTKGQGTTTEVFFIPGVDGCGTTFNHLAPNILFSATSFHYNTSNINPTTNIISEKTDHLIKYIIPKLRNGKDFVMVGYSFGCIIAIELTRRLEAMNFKGRLILIDGGPELIRTMCNYIPNSELDLQIYVLTHIIEIYSPGSSKKILMELKNCDTWNERYNIFAKQFLVVNAPLSLTNLKTLCTTIYKHLSAVQEYDPSTLTPIKSSIILLKPTQPLNLLPIEEDYGLYKVTQNVVKVHYVEGNHMTILRNKKVLAAINRKPPFIM</sequence>
<dbReference type="Proteomes" id="UP000078541">
    <property type="component" value="Unassembled WGS sequence"/>
</dbReference>
<dbReference type="EC" id="3.1.2.14" evidence="3"/>
<feature type="active site" description="Proton acceptor; for dehydratase activity" evidence="56">
    <location>
        <position position="1232"/>
    </location>
</feature>
<dbReference type="Pfam" id="PF00109">
    <property type="entry name" value="ketoacyl-synt"/>
    <property type="match status" value="2"/>
</dbReference>
<comment type="catalytic activity">
    <reaction evidence="28">
        <text>a (3R)-hydroxyacyl-[ACP] + NADP(+) = a 3-oxoacyl-[ACP] + NADPH + H(+)</text>
        <dbReference type="Rhea" id="RHEA:17397"/>
        <dbReference type="Rhea" id="RHEA-COMP:9916"/>
        <dbReference type="Rhea" id="RHEA-COMP:9945"/>
        <dbReference type="ChEBI" id="CHEBI:15378"/>
        <dbReference type="ChEBI" id="CHEBI:57783"/>
        <dbReference type="ChEBI" id="CHEBI:58349"/>
        <dbReference type="ChEBI" id="CHEBI:78776"/>
        <dbReference type="ChEBI" id="CHEBI:78827"/>
        <dbReference type="EC" id="1.1.1.100"/>
    </reaction>
    <physiologicalReaction direction="right-to-left" evidence="28">
        <dbReference type="Rhea" id="RHEA:17399"/>
    </physiologicalReaction>
</comment>
<evidence type="ECO:0000256" key="45">
    <source>
        <dbReference type="ARBA" id="ARBA00048704"/>
    </source>
</evidence>
<evidence type="ECO:0000256" key="28">
    <source>
        <dbReference type="ARBA" id="ARBA00047400"/>
    </source>
</evidence>
<dbReference type="GO" id="GO:0004316">
    <property type="term" value="F:3-oxoacyl-[acyl-carrier-protein] reductase (NADPH) activity"/>
    <property type="evidence" value="ECO:0007669"/>
    <property type="project" value="UniProtKB-EC"/>
</dbReference>
<feature type="region of interest" description="C-terminal hotdog fold" evidence="56">
    <location>
        <begin position="1333"/>
        <end position="1457"/>
    </location>
</feature>
<comment type="catalytic activity">
    <reaction evidence="44">
        <text>holo-[ACP] + acetyl-CoA = acetyl-[ACP] + CoA</text>
        <dbReference type="Rhea" id="RHEA:41788"/>
        <dbReference type="Rhea" id="RHEA-COMP:9621"/>
        <dbReference type="Rhea" id="RHEA-COMP:9685"/>
        <dbReference type="ChEBI" id="CHEBI:57287"/>
        <dbReference type="ChEBI" id="CHEBI:57288"/>
        <dbReference type="ChEBI" id="CHEBI:64479"/>
        <dbReference type="ChEBI" id="CHEBI:78446"/>
        <dbReference type="EC" id="2.3.1.38"/>
    </reaction>
    <physiologicalReaction direction="left-to-right" evidence="44">
        <dbReference type="Rhea" id="RHEA:41789"/>
    </physiologicalReaction>
</comment>
<dbReference type="Gene3D" id="3.40.50.720">
    <property type="entry name" value="NAD(P)-binding Rossmann-like Domain"/>
    <property type="match status" value="1"/>
</dbReference>
<evidence type="ECO:0000256" key="14">
    <source>
        <dbReference type="ARBA" id="ARBA00023268"/>
    </source>
</evidence>
<evidence type="ECO:0000256" key="38">
    <source>
        <dbReference type="ARBA" id="ARBA00048281"/>
    </source>
</evidence>
<dbReference type="Gene3D" id="1.10.1200.10">
    <property type="entry name" value="ACP-like"/>
    <property type="match status" value="2"/>
</dbReference>
<dbReference type="Pfam" id="PF00975">
    <property type="entry name" value="Thioesterase"/>
    <property type="match status" value="1"/>
</dbReference>